<evidence type="ECO:0000256" key="1">
    <source>
        <dbReference type="SAM" id="SignalP"/>
    </source>
</evidence>
<dbReference type="AlphaFoldDB" id="A0A9J6CS97"/>
<sequence length="128" mass="14489">MKILLIFFLFGVCFANKLTPWSSQTQTKVIFNVPYKIDTDANFSNSTMKAIKSDLKSTAHKLNVVYKAVENESIYLLITSLEKCAENRLNNVNNPNNEIIICVDSSRSKSNLYISTLMGIEMNKKISN</sequence>
<organism evidence="2 3">
    <name type="scientific">Polypedilum vanderplanki</name>
    <name type="common">Sleeping chironomid midge</name>
    <dbReference type="NCBI Taxonomy" id="319348"/>
    <lineage>
        <taxon>Eukaryota</taxon>
        <taxon>Metazoa</taxon>
        <taxon>Ecdysozoa</taxon>
        <taxon>Arthropoda</taxon>
        <taxon>Hexapoda</taxon>
        <taxon>Insecta</taxon>
        <taxon>Pterygota</taxon>
        <taxon>Neoptera</taxon>
        <taxon>Endopterygota</taxon>
        <taxon>Diptera</taxon>
        <taxon>Nematocera</taxon>
        <taxon>Chironomoidea</taxon>
        <taxon>Chironomidae</taxon>
        <taxon>Chironominae</taxon>
        <taxon>Polypedilum</taxon>
        <taxon>Polypedilum</taxon>
    </lineage>
</organism>
<evidence type="ECO:0000313" key="2">
    <source>
        <dbReference type="EMBL" id="KAG5685081.1"/>
    </source>
</evidence>
<feature type="chain" id="PRO_5039939483" evidence="1">
    <location>
        <begin position="16"/>
        <end position="128"/>
    </location>
</feature>
<accession>A0A9J6CS97</accession>
<keyword evidence="3" id="KW-1185">Reference proteome</keyword>
<proteinExistence type="predicted"/>
<keyword evidence="1" id="KW-0732">Signal</keyword>
<dbReference type="Proteomes" id="UP001107558">
    <property type="component" value="Chromosome 1"/>
</dbReference>
<feature type="signal peptide" evidence="1">
    <location>
        <begin position="1"/>
        <end position="15"/>
    </location>
</feature>
<dbReference type="EMBL" id="JADBJN010000001">
    <property type="protein sequence ID" value="KAG5685081.1"/>
    <property type="molecule type" value="Genomic_DNA"/>
</dbReference>
<name>A0A9J6CS97_POLVA</name>
<reference evidence="2" key="1">
    <citation type="submission" date="2021-03" db="EMBL/GenBank/DDBJ databases">
        <title>Chromosome level genome of the anhydrobiotic midge Polypedilum vanderplanki.</title>
        <authorList>
            <person name="Yoshida Y."/>
            <person name="Kikawada T."/>
            <person name="Gusev O."/>
        </authorList>
    </citation>
    <scope>NUCLEOTIDE SEQUENCE</scope>
    <source>
        <strain evidence="2">NIAS01</strain>
        <tissue evidence="2">Whole body or cell culture</tissue>
    </source>
</reference>
<evidence type="ECO:0000313" key="3">
    <source>
        <dbReference type="Proteomes" id="UP001107558"/>
    </source>
</evidence>
<protein>
    <submittedName>
        <fullName evidence="2">Uncharacterized protein</fullName>
    </submittedName>
</protein>
<comment type="caution">
    <text evidence="2">The sequence shown here is derived from an EMBL/GenBank/DDBJ whole genome shotgun (WGS) entry which is preliminary data.</text>
</comment>
<gene>
    <name evidence="2" type="ORF">PVAND_014282</name>
</gene>